<comment type="caution">
    <text evidence="3">The sequence shown here is derived from an EMBL/GenBank/DDBJ whole genome shotgun (WGS) entry which is preliminary data.</text>
</comment>
<feature type="transmembrane region" description="Helical" evidence="1">
    <location>
        <begin position="432"/>
        <end position="449"/>
    </location>
</feature>
<reference evidence="4" key="1">
    <citation type="journal article" date="2019" name="Int. J. Syst. Evol. Microbiol.">
        <title>The Global Catalogue of Microorganisms (GCM) 10K type strain sequencing project: providing services to taxonomists for standard genome sequencing and annotation.</title>
        <authorList>
            <consortium name="The Broad Institute Genomics Platform"/>
            <consortium name="The Broad Institute Genome Sequencing Center for Infectious Disease"/>
            <person name="Wu L."/>
            <person name="Ma J."/>
        </authorList>
    </citation>
    <scope>NUCLEOTIDE SEQUENCE [LARGE SCALE GENOMIC DNA]</scope>
    <source>
        <strain evidence="4">JCM 17808</strain>
    </source>
</reference>
<evidence type="ECO:0000259" key="2">
    <source>
        <dbReference type="Pfam" id="PF06808"/>
    </source>
</evidence>
<sequence length="450" mass="45871">MLVVIVPIALLFLVALVRRIPLIGGDIRAALLIAGVAAALIGGVGPGEFALGVVDGVDKLAWVMTLSLFGAIYAESQVRLGTMTAVLDTLRSLFGGSPKGLIAAIFITLTLAGSLLGDAIAAATVIGFLVITALAELKVKPEQIAMMIMVGASIGSIMPPIAQAVFLSASLVGTDPGPVVLIAYITVTIALVLAVLESFRFVKGRTLPPELRPSEPLGTMLGRTWPVFGPLAVLIAIVILNSGFGLNVFTAVPGLGGLVATLGTVPVVKGLVHVVVLAIIVSTLVTLCYPRARRQAGSIVATGLGNVRQTLLIQLCAGFMVGMFYASGAVDQVSAAAEGLDSQAVAFGGFIGLAVLGMLTGSQTTAQTVVIPFAAPILLASAADPVNVALGASHIASGAQNLPPVGLTAFVVCGLVGATLKTKVDPVKTMLLALPNSLYFMLVGLVFWLL</sequence>
<feature type="transmembrane region" description="Helical" evidence="1">
    <location>
        <begin position="144"/>
        <end position="166"/>
    </location>
</feature>
<dbReference type="Pfam" id="PF06808">
    <property type="entry name" value="DctM"/>
    <property type="match status" value="1"/>
</dbReference>
<proteinExistence type="predicted"/>
<feature type="transmembrane region" description="Helical" evidence="1">
    <location>
        <begin position="60"/>
        <end position="80"/>
    </location>
</feature>
<keyword evidence="1" id="KW-1133">Transmembrane helix</keyword>
<feature type="transmembrane region" description="Helical" evidence="1">
    <location>
        <begin position="311"/>
        <end position="330"/>
    </location>
</feature>
<feature type="transmembrane region" description="Helical" evidence="1">
    <location>
        <begin position="270"/>
        <end position="290"/>
    </location>
</feature>
<accession>A0ABP8JJ07</accession>
<feature type="transmembrane region" description="Helical" evidence="1">
    <location>
        <begin position="227"/>
        <end position="250"/>
    </location>
</feature>
<keyword evidence="1" id="KW-0472">Membrane</keyword>
<gene>
    <name evidence="3" type="ORF">GCM10023167_19120</name>
</gene>
<organism evidence="3 4">
    <name type="scientific">Brevibacterium pityocampae</name>
    <dbReference type="NCBI Taxonomy" id="506594"/>
    <lineage>
        <taxon>Bacteria</taxon>
        <taxon>Bacillati</taxon>
        <taxon>Actinomycetota</taxon>
        <taxon>Actinomycetes</taxon>
        <taxon>Micrococcales</taxon>
        <taxon>Brevibacteriaceae</taxon>
        <taxon>Brevibacterium</taxon>
    </lineage>
</organism>
<feature type="transmembrane region" description="Helical" evidence="1">
    <location>
        <begin position="342"/>
        <end position="361"/>
    </location>
</feature>
<feature type="domain" description="TRAP C4-dicarboxylate transport system permease DctM subunit" evidence="2">
    <location>
        <begin position="28"/>
        <end position="443"/>
    </location>
</feature>
<evidence type="ECO:0000256" key="1">
    <source>
        <dbReference type="SAM" id="Phobius"/>
    </source>
</evidence>
<evidence type="ECO:0000313" key="3">
    <source>
        <dbReference type="EMBL" id="GAA4391640.1"/>
    </source>
</evidence>
<feature type="transmembrane region" description="Helical" evidence="1">
    <location>
        <begin position="29"/>
        <end position="53"/>
    </location>
</feature>
<keyword evidence="4" id="KW-1185">Reference proteome</keyword>
<dbReference type="Proteomes" id="UP001500642">
    <property type="component" value="Unassembled WGS sequence"/>
</dbReference>
<keyword evidence="1" id="KW-0812">Transmembrane</keyword>
<evidence type="ECO:0000313" key="4">
    <source>
        <dbReference type="Proteomes" id="UP001500642"/>
    </source>
</evidence>
<dbReference type="InterPro" id="IPR010656">
    <property type="entry name" value="DctM"/>
</dbReference>
<dbReference type="EMBL" id="BAABGL010000013">
    <property type="protein sequence ID" value="GAA4391640.1"/>
    <property type="molecule type" value="Genomic_DNA"/>
</dbReference>
<protein>
    <recommendedName>
        <fullName evidence="2">TRAP C4-dicarboxylate transport system permease DctM subunit domain-containing protein</fullName>
    </recommendedName>
</protein>
<feature type="transmembrane region" description="Helical" evidence="1">
    <location>
        <begin position="178"/>
        <end position="196"/>
    </location>
</feature>
<feature type="transmembrane region" description="Helical" evidence="1">
    <location>
        <begin position="100"/>
        <end position="132"/>
    </location>
</feature>
<feature type="transmembrane region" description="Helical" evidence="1">
    <location>
        <begin position="373"/>
        <end position="396"/>
    </location>
</feature>
<feature type="transmembrane region" description="Helical" evidence="1">
    <location>
        <begin position="402"/>
        <end position="420"/>
    </location>
</feature>
<name>A0ABP8JJ07_9MICO</name>